<organism evidence="3 4">
    <name type="scientific">Caldimonas brevitalea</name>
    <dbReference type="NCBI Taxonomy" id="413882"/>
    <lineage>
        <taxon>Bacteria</taxon>
        <taxon>Pseudomonadati</taxon>
        <taxon>Pseudomonadota</taxon>
        <taxon>Betaproteobacteria</taxon>
        <taxon>Burkholderiales</taxon>
        <taxon>Sphaerotilaceae</taxon>
        <taxon>Caldimonas</taxon>
    </lineage>
</organism>
<keyword evidence="1" id="KW-0472">Membrane</keyword>
<sequence length="328" mass="35516">MEKVGLIEVLDRDGQVRQALAVSAWPVRIGRALNNDVVLDDPYVAAHHLTLDHAGPGLQLTVGETRNGVRRGREVWAAGVTVSRPAGEDWLVGRTRLRVRLPLQALAPELPVPEPSRWRPALVLGALGGLVGWLGWRQYLQSNPGEFLSGFATMLITVVVLMALWSLMWALGSKLFQHRFDYWTHVRIASTGLLASNLLSAVLAVLAFATSWVLLSRLRPVAEAAVIAVAIHAHLCAVLPARRRLLGWVAALMATAAVGTAAALQYQRTGRLTDELYLSTLPPPALRLAPAAPTDDFLESVRDLKPGLDRKAAELDDAAPHDGALAED</sequence>
<dbReference type="InterPro" id="IPR008984">
    <property type="entry name" value="SMAD_FHA_dom_sf"/>
</dbReference>
<gene>
    <name evidence="3" type="ORF">AAW51_4542</name>
</gene>
<keyword evidence="4" id="KW-1185">Reference proteome</keyword>
<dbReference type="Proteomes" id="UP000035352">
    <property type="component" value="Chromosome"/>
</dbReference>
<proteinExistence type="predicted"/>
<evidence type="ECO:0000256" key="1">
    <source>
        <dbReference type="SAM" id="Phobius"/>
    </source>
</evidence>
<dbReference type="RefSeq" id="WP_047196415.1">
    <property type="nucleotide sequence ID" value="NZ_CP011371.1"/>
</dbReference>
<feature type="transmembrane region" description="Helical" evidence="1">
    <location>
        <begin position="148"/>
        <end position="171"/>
    </location>
</feature>
<protein>
    <recommendedName>
        <fullName evidence="2">FHA domain-containing protein</fullName>
    </recommendedName>
</protein>
<dbReference type="STRING" id="413882.AAW51_4542"/>
<dbReference type="EMBL" id="CP011371">
    <property type="protein sequence ID" value="AKJ31233.1"/>
    <property type="molecule type" value="Genomic_DNA"/>
</dbReference>
<feature type="transmembrane region" description="Helical" evidence="1">
    <location>
        <begin position="246"/>
        <end position="266"/>
    </location>
</feature>
<dbReference type="InterPro" id="IPR000253">
    <property type="entry name" value="FHA_dom"/>
</dbReference>
<evidence type="ECO:0000313" key="4">
    <source>
        <dbReference type="Proteomes" id="UP000035352"/>
    </source>
</evidence>
<dbReference type="SUPFAM" id="SSF49879">
    <property type="entry name" value="SMAD/FHA domain"/>
    <property type="match status" value="1"/>
</dbReference>
<dbReference type="KEGG" id="pbh:AAW51_4542"/>
<feature type="transmembrane region" description="Helical" evidence="1">
    <location>
        <begin position="118"/>
        <end position="136"/>
    </location>
</feature>
<accession>A0A0G3BT94</accession>
<feature type="transmembrane region" description="Helical" evidence="1">
    <location>
        <begin position="192"/>
        <end position="215"/>
    </location>
</feature>
<name>A0A0G3BT94_9BURK</name>
<feature type="transmembrane region" description="Helical" evidence="1">
    <location>
        <begin position="221"/>
        <end position="239"/>
    </location>
</feature>
<dbReference type="CDD" id="cd00060">
    <property type="entry name" value="FHA"/>
    <property type="match status" value="1"/>
</dbReference>
<evidence type="ECO:0000259" key="2">
    <source>
        <dbReference type="Pfam" id="PF00498"/>
    </source>
</evidence>
<reference evidence="3 4" key="1">
    <citation type="submission" date="2015-05" db="EMBL/GenBank/DDBJ databases">
        <authorList>
            <person name="Tang B."/>
            <person name="Yu Y."/>
        </authorList>
    </citation>
    <scope>NUCLEOTIDE SEQUENCE [LARGE SCALE GENOMIC DNA]</scope>
    <source>
        <strain evidence="3 4">DSM 7029</strain>
    </source>
</reference>
<dbReference type="Gene3D" id="2.60.200.20">
    <property type="match status" value="1"/>
</dbReference>
<dbReference type="AlphaFoldDB" id="A0A0G3BT94"/>
<keyword evidence="1" id="KW-1133">Transmembrane helix</keyword>
<dbReference type="OrthoDB" id="5762105at2"/>
<dbReference type="Pfam" id="PF00498">
    <property type="entry name" value="FHA"/>
    <property type="match status" value="1"/>
</dbReference>
<keyword evidence="1" id="KW-0812">Transmembrane</keyword>
<evidence type="ECO:0000313" key="3">
    <source>
        <dbReference type="EMBL" id="AKJ31233.1"/>
    </source>
</evidence>
<feature type="domain" description="FHA" evidence="2">
    <location>
        <begin position="27"/>
        <end position="68"/>
    </location>
</feature>